<reference evidence="8 11" key="2">
    <citation type="submission" date="2022-05" db="EMBL/GenBank/DDBJ databases">
        <title>Genome Sequencing of Bee-Associated Microbes.</title>
        <authorList>
            <person name="Dunlap C."/>
        </authorList>
    </citation>
    <scope>NUCLEOTIDE SEQUENCE [LARGE SCALE GENOMIC DNA]</scope>
    <source>
        <strain evidence="8 11">NRRL B-23120</strain>
    </source>
</reference>
<comment type="subcellular location">
    <subcellularLocation>
        <location evidence="1">Cell envelope</location>
    </subcellularLocation>
</comment>
<feature type="chain" id="PRO_5038503637" evidence="6">
    <location>
        <begin position="19"/>
        <end position="332"/>
    </location>
</feature>
<keyword evidence="4 6" id="KW-0732">Signal</keyword>
<dbReference type="GO" id="GO:0030288">
    <property type="term" value="C:outer membrane-bounded periplasmic space"/>
    <property type="evidence" value="ECO:0007669"/>
    <property type="project" value="TreeGrafter"/>
</dbReference>
<dbReference type="EMBL" id="JAMDMJ010000029">
    <property type="protein sequence ID" value="MCY9598315.1"/>
    <property type="molecule type" value="Genomic_DNA"/>
</dbReference>
<keyword evidence="11" id="KW-1185">Reference proteome</keyword>
<evidence type="ECO:0000256" key="5">
    <source>
        <dbReference type="SAM" id="MobiDB-lite"/>
    </source>
</evidence>
<dbReference type="Pfam" id="PF01497">
    <property type="entry name" value="Peripla_BP_2"/>
    <property type="match status" value="1"/>
</dbReference>
<accession>A0A410WXF8</accession>
<evidence type="ECO:0000256" key="4">
    <source>
        <dbReference type="ARBA" id="ARBA00022729"/>
    </source>
</evidence>
<feature type="compositionally biased region" description="Low complexity" evidence="5">
    <location>
        <begin position="40"/>
        <end position="51"/>
    </location>
</feature>
<evidence type="ECO:0000256" key="3">
    <source>
        <dbReference type="ARBA" id="ARBA00022448"/>
    </source>
</evidence>
<sequence length="332" mass="36109">MNLARPVSTLFFTAILSAALLSGCAGSGSQKTGDTASKQTANPAGTPTAAADKSAASPRKVTDYKGHTAEIPAAAKKVIFYGETFSDLDALGVQAVGTATTWLSGTVYADKHKNITDIGFPINLEKVLELAPDLILTGSTDEKEYEQLNKIAPTLMFNTFLPMKERLLQLGDLLGKKPEAEKWLADYDTRSEAMWKTLRDAGIKPGETASVFTYYPGNRLFVMASTGLSQVLYDKNGFLPTPPIQDMLDEKAGFKQISPEVLPKIAGDRIFILTPVVKEAQQSTEELLKSRIWLDLPAVKNGHVYTLDILKSGSDAATREWLLNEIPVLLKK</sequence>
<evidence type="ECO:0000313" key="10">
    <source>
        <dbReference type="Proteomes" id="UP000288943"/>
    </source>
</evidence>
<dbReference type="PROSITE" id="PS50983">
    <property type="entry name" value="FE_B12_PBP"/>
    <property type="match status" value="1"/>
</dbReference>
<dbReference type="InterPro" id="IPR002491">
    <property type="entry name" value="ABC_transptr_periplasmic_BD"/>
</dbReference>
<evidence type="ECO:0000256" key="1">
    <source>
        <dbReference type="ARBA" id="ARBA00004196"/>
    </source>
</evidence>
<dbReference type="Proteomes" id="UP001527202">
    <property type="component" value="Unassembled WGS sequence"/>
</dbReference>
<dbReference type="EMBL" id="CP026520">
    <property type="protein sequence ID" value="QAV19064.1"/>
    <property type="molecule type" value="Genomic_DNA"/>
</dbReference>
<feature type="domain" description="Fe/B12 periplasmic-binding" evidence="7">
    <location>
        <begin position="76"/>
        <end position="332"/>
    </location>
</feature>
<dbReference type="InterPro" id="IPR051313">
    <property type="entry name" value="Bact_iron-sidero_bind"/>
</dbReference>
<dbReference type="PROSITE" id="PS51257">
    <property type="entry name" value="PROKAR_LIPOPROTEIN"/>
    <property type="match status" value="1"/>
</dbReference>
<dbReference type="RefSeq" id="WP_042225810.1">
    <property type="nucleotide sequence ID" value="NZ_CP026520.1"/>
</dbReference>
<feature type="region of interest" description="Disordered" evidence="5">
    <location>
        <begin position="31"/>
        <end position="61"/>
    </location>
</feature>
<keyword evidence="3" id="KW-0813">Transport</keyword>
<dbReference type="Gene3D" id="3.40.50.1980">
    <property type="entry name" value="Nitrogenase molybdenum iron protein domain"/>
    <property type="match status" value="2"/>
</dbReference>
<evidence type="ECO:0000313" key="9">
    <source>
        <dbReference type="EMBL" id="QAV19064.1"/>
    </source>
</evidence>
<evidence type="ECO:0000313" key="11">
    <source>
        <dbReference type="Proteomes" id="UP001527202"/>
    </source>
</evidence>
<dbReference type="OrthoDB" id="2660924at2"/>
<protein>
    <submittedName>
        <fullName evidence="8 9">ABC transporter substrate-binding protein</fullName>
    </submittedName>
</protein>
<gene>
    <name evidence="8" type="ORF">M5X16_21445</name>
    <name evidence="9" type="ORF">PC41400_15795</name>
</gene>
<evidence type="ECO:0000259" key="7">
    <source>
        <dbReference type="PROSITE" id="PS50983"/>
    </source>
</evidence>
<comment type="similarity">
    <text evidence="2">Belongs to the bacterial solute-binding protein 8 family.</text>
</comment>
<feature type="signal peptide" evidence="6">
    <location>
        <begin position="1"/>
        <end position="18"/>
    </location>
</feature>
<dbReference type="SUPFAM" id="SSF53807">
    <property type="entry name" value="Helical backbone' metal receptor"/>
    <property type="match status" value="1"/>
</dbReference>
<dbReference type="KEGG" id="pchi:PC41400_15795"/>
<dbReference type="PANTHER" id="PTHR30532">
    <property type="entry name" value="IRON III DICITRATE-BINDING PERIPLASMIC PROTEIN"/>
    <property type="match status" value="1"/>
</dbReference>
<proteinExistence type="inferred from homology"/>
<dbReference type="GeneID" id="95376275"/>
<dbReference type="GO" id="GO:1901678">
    <property type="term" value="P:iron coordination entity transport"/>
    <property type="evidence" value="ECO:0007669"/>
    <property type="project" value="UniProtKB-ARBA"/>
</dbReference>
<dbReference type="PANTHER" id="PTHR30532:SF26">
    <property type="entry name" value="IRON(3+)-HYDROXAMATE-BINDING PROTEIN FHUD"/>
    <property type="match status" value="1"/>
</dbReference>
<evidence type="ECO:0000256" key="2">
    <source>
        <dbReference type="ARBA" id="ARBA00008814"/>
    </source>
</evidence>
<reference evidence="9 10" key="1">
    <citation type="submission" date="2018-01" db="EMBL/GenBank/DDBJ databases">
        <title>The whole genome sequencing and assembly of Paenibacillus chitinolyticus KCCM 41400 strain.</title>
        <authorList>
            <person name="Kim J.-Y."/>
            <person name="Park M.-K."/>
            <person name="Lee Y.-J."/>
            <person name="Yi H."/>
            <person name="Bahn Y.-S."/>
            <person name="Kim J.F."/>
            <person name="Lee D.-W."/>
        </authorList>
    </citation>
    <scope>NUCLEOTIDE SEQUENCE [LARGE SCALE GENOMIC DNA]</scope>
    <source>
        <strain evidence="9 10">KCCM 41400</strain>
    </source>
</reference>
<dbReference type="Proteomes" id="UP000288943">
    <property type="component" value="Chromosome"/>
</dbReference>
<name>A0A410WXF8_9BACL</name>
<evidence type="ECO:0000256" key="6">
    <source>
        <dbReference type="SAM" id="SignalP"/>
    </source>
</evidence>
<organism evidence="9 10">
    <name type="scientific">Paenibacillus chitinolyticus</name>
    <dbReference type="NCBI Taxonomy" id="79263"/>
    <lineage>
        <taxon>Bacteria</taxon>
        <taxon>Bacillati</taxon>
        <taxon>Bacillota</taxon>
        <taxon>Bacilli</taxon>
        <taxon>Bacillales</taxon>
        <taxon>Paenibacillaceae</taxon>
        <taxon>Paenibacillus</taxon>
    </lineage>
</organism>
<evidence type="ECO:0000313" key="8">
    <source>
        <dbReference type="EMBL" id="MCY9598315.1"/>
    </source>
</evidence>
<dbReference type="AlphaFoldDB" id="A0A410WXF8"/>